<evidence type="ECO:0000313" key="3">
    <source>
        <dbReference type="Proteomes" id="UP001157418"/>
    </source>
</evidence>
<feature type="region of interest" description="Disordered" evidence="1">
    <location>
        <begin position="7"/>
        <end position="63"/>
    </location>
</feature>
<dbReference type="AlphaFoldDB" id="A0AAU9PM38"/>
<gene>
    <name evidence="2" type="ORF">LVIROSA_LOCUS36684</name>
</gene>
<name>A0AAU9PM38_9ASTR</name>
<feature type="compositionally biased region" description="Low complexity" evidence="1">
    <location>
        <begin position="20"/>
        <end position="63"/>
    </location>
</feature>
<dbReference type="Proteomes" id="UP001157418">
    <property type="component" value="Unassembled WGS sequence"/>
</dbReference>
<evidence type="ECO:0000313" key="2">
    <source>
        <dbReference type="EMBL" id="CAH1451321.1"/>
    </source>
</evidence>
<proteinExistence type="predicted"/>
<keyword evidence="3" id="KW-1185">Reference proteome</keyword>
<dbReference type="EMBL" id="CAKMRJ010005745">
    <property type="protein sequence ID" value="CAH1451321.1"/>
    <property type="molecule type" value="Genomic_DNA"/>
</dbReference>
<protein>
    <submittedName>
        <fullName evidence="2">Uncharacterized protein</fullName>
    </submittedName>
</protein>
<evidence type="ECO:0000256" key="1">
    <source>
        <dbReference type="SAM" id="MobiDB-lite"/>
    </source>
</evidence>
<organism evidence="2 3">
    <name type="scientific">Lactuca virosa</name>
    <dbReference type="NCBI Taxonomy" id="75947"/>
    <lineage>
        <taxon>Eukaryota</taxon>
        <taxon>Viridiplantae</taxon>
        <taxon>Streptophyta</taxon>
        <taxon>Embryophyta</taxon>
        <taxon>Tracheophyta</taxon>
        <taxon>Spermatophyta</taxon>
        <taxon>Magnoliopsida</taxon>
        <taxon>eudicotyledons</taxon>
        <taxon>Gunneridae</taxon>
        <taxon>Pentapetalae</taxon>
        <taxon>asterids</taxon>
        <taxon>campanulids</taxon>
        <taxon>Asterales</taxon>
        <taxon>Asteraceae</taxon>
        <taxon>Cichorioideae</taxon>
        <taxon>Cichorieae</taxon>
        <taxon>Lactucinae</taxon>
        <taxon>Lactuca</taxon>
    </lineage>
</organism>
<reference evidence="2 3" key="1">
    <citation type="submission" date="2022-01" db="EMBL/GenBank/DDBJ databases">
        <authorList>
            <person name="Xiong W."/>
            <person name="Schranz E."/>
        </authorList>
    </citation>
    <scope>NUCLEOTIDE SEQUENCE [LARGE SCALE GENOMIC DNA]</scope>
</reference>
<accession>A0AAU9PM38</accession>
<comment type="caution">
    <text evidence="2">The sequence shown here is derived from an EMBL/GenBank/DDBJ whole genome shotgun (WGS) entry which is preliminary data.</text>
</comment>
<sequence>MTLAVMIDENRFNIGTPKTSGGVIRSNNSGSSRSGGVSSSSSSPSVGSKGTTPTSTNSTCLTGHRCPGKTLQVLIIDEQEEDNEVGDGLEHAHLDEIEVVGQLGMTVSGTGAVRVRLGNGGSDIILGNSWLQTLGDMTVNWRELWMKFWDGSRQITITGDPSLTRTLVSYKSMLKLCHNEDTGFLVHMNSTEISSPNPLPPPTIQEVIKKFEMVFRMPVGLPPPPPHRSHEYVITLHEGTAPISVPPTAIPMHKRMRSRS</sequence>